<dbReference type="GeneID" id="25836871"/>
<evidence type="ECO:0000259" key="3">
    <source>
        <dbReference type="Pfam" id="PF22664"/>
    </source>
</evidence>
<evidence type="ECO:0000256" key="2">
    <source>
        <dbReference type="ARBA" id="ARBA00022679"/>
    </source>
</evidence>
<evidence type="ECO:0000256" key="1">
    <source>
        <dbReference type="ARBA" id="ARBA00009861"/>
    </source>
</evidence>
<sequence length="525" mass="58722">MSENEKELSLSFLDGQSHIRTYGRYYIVFPFPDTTRADEAINSLRIGFKEVLKQFPYLAGTINMPFIASDCLQTLFPDPIDPEAEAVRIFTVNLDETTNTDYHYHTLKRTYFSPENLPSKVFCPASINNHPGLDDDDPYAERMTSLKRGPLPAFAAHATFIPEGLVLSIWFHHAITDGSGNARILEVWSAAVKSLTRFTQETEPSKISSKPITKDGAIDVNLARGDLAPLARKLNVEPTDPQVEKVLGRTANPLHELPYKVVTKMFRFPSSVITSLSKAMSQHTEKHITHFASLAGVVWANIIQARLPKFIEVGNTKSTLAVIVDLRKHLPEPFSSSDYLGNLVASRMPTWDLFKSGNSITCQNMSVQTDFEDEVEHDMLLPIISVARLQINIQNLASFITDIDDAVHGVDEKWIGRKFNQILADPTQIDQSCLKFTNGPDLYITSWQHMGADHEWCIPGTADAQPAAIRRAAWVSEGGIVVLPRKRDIEGREPAAYEVLVSLAEEDMKGFEDSLAEGKWLVDRQ</sequence>
<dbReference type="RefSeq" id="XP_014082016.1">
    <property type="nucleotide sequence ID" value="XM_014226541.1"/>
</dbReference>
<accession>N4XSJ4</accession>
<dbReference type="InterPro" id="IPR023213">
    <property type="entry name" value="CAT-like_dom_sf"/>
</dbReference>
<protein>
    <recommendedName>
        <fullName evidence="3">Trichothecene 3-O-acetyltransferase-like N-terminal domain-containing protein</fullName>
    </recommendedName>
</protein>
<dbReference type="Proteomes" id="UP000012338">
    <property type="component" value="Unassembled WGS sequence"/>
</dbReference>
<dbReference type="EMBL" id="KB733448">
    <property type="protein sequence ID" value="ENI08107.1"/>
    <property type="molecule type" value="Genomic_DNA"/>
</dbReference>
<dbReference type="PANTHER" id="PTHR31623:SF17">
    <property type="entry name" value="F21J9.9"/>
    <property type="match status" value="1"/>
</dbReference>
<dbReference type="OrthoDB" id="1862401at2759"/>
<keyword evidence="2" id="KW-0808">Transferase</keyword>
<dbReference type="PANTHER" id="PTHR31623">
    <property type="entry name" value="F21J9.9"/>
    <property type="match status" value="1"/>
</dbReference>
<dbReference type="Pfam" id="PF22664">
    <property type="entry name" value="TRI-like_N"/>
    <property type="match status" value="1"/>
</dbReference>
<reference evidence="5" key="2">
    <citation type="journal article" date="2013" name="PLoS Genet.">
        <title>Comparative genome structure, secondary metabolite, and effector coding capacity across Cochliobolus pathogens.</title>
        <authorList>
            <person name="Condon B.J."/>
            <person name="Leng Y."/>
            <person name="Wu D."/>
            <person name="Bushley K.E."/>
            <person name="Ohm R.A."/>
            <person name="Otillar R."/>
            <person name="Martin J."/>
            <person name="Schackwitz W."/>
            <person name="Grimwood J."/>
            <person name="MohdZainudin N."/>
            <person name="Xue C."/>
            <person name="Wang R."/>
            <person name="Manning V.A."/>
            <person name="Dhillon B."/>
            <person name="Tu Z.J."/>
            <person name="Steffenson B.J."/>
            <person name="Salamov A."/>
            <person name="Sun H."/>
            <person name="Lowry S."/>
            <person name="LaButti K."/>
            <person name="Han J."/>
            <person name="Copeland A."/>
            <person name="Lindquist E."/>
            <person name="Barry K."/>
            <person name="Schmutz J."/>
            <person name="Baker S.E."/>
            <person name="Ciuffetti L.M."/>
            <person name="Grigoriev I.V."/>
            <person name="Zhong S."/>
            <person name="Turgeon B.G."/>
        </authorList>
    </citation>
    <scope>NUCLEOTIDE SEQUENCE [LARGE SCALE GENOMIC DNA]</scope>
    <source>
        <strain evidence="5">C4 / ATCC 48331 / race T</strain>
    </source>
</reference>
<organism evidence="4 5">
    <name type="scientific">Cochliobolus heterostrophus (strain C4 / ATCC 48331 / race T)</name>
    <name type="common">Southern corn leaf blight fungus</name>
    <name type="synonym">Bipolaris maydis</name>
    <dbReference type="NCBI Taxonomy" id="665024"/>
    <lineage>
        <taxon>Eukaryota</taxon>
        <taxon>Fungi</taxon>
        <taxon>Dikarya</taxon>
        <taxon>Ascomycota</taxon>
        <taxon>Pezizomycotina</taxon>
        <taxon>Dothideomycetes</taxon>
        <taxon>Pleosporomycetidae</taxon>
        <taxon>Pleosporales</taxon>
        <taxon>Pleosporineae</taxon>
        <taxon>Pleosporaceae</taxon>
        <taxon>Bipolaris</taxon>
    </lineage>
</organism>
<comment type="similarity">
    <text evidence="1">Belongs to the plant acyltransferase family.</text>
</comment>
<reference evidence="4 5" key="1">
    <citation type="journal article" date="2012" name="PLoS Pathog.">
        <title>Diverse lifestyles and strategies of plant pathogenesis encoded in the genomes of eighteen Dothideomycetes fungi.</title>
        <authorList>
            <person name="Ohm R.A."/>
            <person name="Feau N."/>
            <person name="Henrissat B."/>
            <person name="Schoch C.L."/>
            <person name="Horwitz B.A."/>
            <person name="Barry K.W."/>
            <person name="Condon B.J."/>
            <person name="Copeland A.C."/>
            <person name="Dhillon B."/>
            <person name="Glaser F."/>
            <person name="Hesse C.N."/>
            <person name="Kosti I."/>
            <person name="LaButti K."/>
            <person name="Lindquist E.A."/>
            <person name="Lucas S."/>
            <person name="Salamov A.A."/>
            <person name="Bradshaw R.E."/>
            <person name="Ciuffetti L."/>
            <person name="Hamelin R.C."/>
            <person name="Kema G.H.J."/>
            <person name="Lawrence C."/>
            <person name="Scott J.A."/>
            <person name="Spatafora J.W."/>
            <person name="Turgeon B.G."/>
            <person name="de Wit P.J.G.M."/>
            <person name="Zhong S."/>
            <person name="Goodwin S.B."/>
            <person name="Grigoriev I.V."/>
        </authorList>
    </citation>
    <scope>NUCLEOTIDE SEQUENCE [LARGE SCALE GENOMIC DNA]</scope>
    <source>
        <strain evidence="5">C4 / ATCC 48331 / race T</strain>
    </source>
</reference>
<proteinExistence type="inferred from homology"/>
<evidence type="ECO:0000313" key="4">
    <source>
        <dbReference type="EMBL" id="ENI08107.1"/>
    </source>
</evidence>
<name>N4XSJ4_COCH4</name>
<dbReference type="GO" id="GO:0016740">
    <property type="term" value="F:transferase activity"/>
    <property type="evidence" value="ECO:0007669"/>
    <property type="project" value="UniProtKB-KW"/>
</dbReference>
<dbReference type="InterPro" id="IPR054710">
    <property type="entry name" value="Tri101-like_N"/>
</dbReference>
<feature type="domain" description="Trichothecene 3-O-acetyltransferase-like N-terminal" evidence="3">
    <location>
        <begin position="24"/>
        <end position="191"/>
    </location>
</feature>
<gene>
    <name evidence="4" type="ORF">COCC4DRAFT_129797</name>
</gene>
<dbReference type="HOGENOM" id="CLU_026450_0_0_1"/>
<keyword evidence="5" id="KW-1185">Reference proteome</keyword>
<evidence type="ECO:0000313" key="5">
    <source>
        <dbReference type="Proteomes" id="UP000012338"/>
    </source>
</evidence>
<dbReference type="Gene3D" id="3.30.559.10">
    <property type="entry name" value="Chloramphenicol acetyltransferase-like domain"/>
    <property type="match status" value="2"/>
</dbReference>
<dbReference type="AlphaFoldDB" id="N4XSJ4"/>